<feature type="chain" id="PRO_5014392387" evidence="1">
    <location>
        <begin position="19"/>
        <end position="126"/>
    </location>
</feature>
<reference evidence="3" key="1">
    <citation type="submission" date="2018-01" db="EMBL/GenBank/DDBJ databases">
        <title>Draft Genome Sequence of the Radioresistant Bacterium Deinococcus aerius TR0125, Isolated from the Higher Atmosphere above Japan.</title>
        <authorList>
            <person name="Satoh K."/>
            <person name="Arai H."/>
            <person name="Sanzen T."/>
            <person name="Kawaguchi Y."/>
            <person name="Hayashi H."/>
            <person name="Yokobori S."/>
            <person name="Yamagishi A."/>
            <person name="Oono Y."/>
            <person name="Narumi I."/>
        </authorList>
    </citation>
    <scope>NUCLEOTIDE SEQUENCE [LARGE SCALE GENOMIC DNA]</scope>
    <source>
        <strain evidence="3">TR0125</strain>
    </source>
</reference>
<name>A0A2I9D4U1_9DEIO</name>
<keyword evidence="3" id="KW-1185">Reference proteome</keyword>
<evidence type="ECO:0000313" key="2">
    <source>
        <dbReference type="EMBL" id="GBF05340.1"/>
    </source>
</evidence>
<dbReference type="OrthoDB" id="70153at2"/>
<proteinExistence type="predicted"/>
<dbReference type="EMBL" id="BFAG01000004">
    <property type="protein sequence ID" value="GBF05340.1"/>
    <property type="molecule type" value="Genomic_DNA"/>
</dbReference>
<dbReference type="PROSITE" id="PS51257">
    <property type="entry name" value="PROKAR_LIPOPROTEIN"/>
    <property type="match status" value="1"/>
</dbReference>
<accession>A0A2I9D4U1</accession>
<protein>
    <submittedName>
        <fullName evidence="2">Uncharacterized protein</fullName>
    </submittedName>
</protein>
<dbReference type="RefSeq" id="WP_103128781.1">
    <property type="nucleotide sequence ID" value="NZ_BFAG01000004.1"/>
</dbReference>
<gene>
    <name evidence="2" type="ORF">DAERI_040100</name>
</gene>
<feature type="signal peptide" evidence="1">
    <location>
        <begin position="1"/>
        <end position="18"/>
    </location>
</feature>
<keyword evidence="1" id="KW-0732">Signal</keyword>
<dbReference type="AlphaFoldDB" id="A0A2I9D4U1"/>
<dbReference type="Proteomes" id="UP000236569">
    <property type="component" value="Unassembled WGS sequence"/>
</dbReference>
<comment type="caution">
    <text evidence="2">The sequence shown here is derived from an EMBL/GenBank/DDBJ whole genome shotgun (WGS) entry which is preliminary data.</text>
</comment>
<evidence type="ECO:0000313" key="3">
    <source>
        <dbReference type="Proteomes" id="UP000236569"/>
    </source>
</evidence>
<evidence type="ECO:0000256" key="1">
    <source>
        <dbReference type="SAM" id="SignalP"/>
    </source>
</evidence>
<sequence>MKTLSVLAALTLTPFALACPVKQGYVANGLFKNTAGAKPICGPLYQTFRFSMAGVKWTEMYEVKAGRVGQLRTSDFLALIRRGRYRLVKQSKTVRSQVYLFERGSHSITVVVGVSGGAQYIGLAGQ</sequence>
<organism evidence="2 3">
    <name type="scientific">Deinococcus aerius</name>
    <dbReference type="NCBI Taxonomy" id="200253"/>
    <lineage>
        <taxon>Bacteria</taxon>
        <taxon>Thermotogati</taxon>
        <taxon>Deinococcota</taxon>
        <taxon>Deinococci</taxon>
        <taxon>Deinococcales</taxon>
        <taxon>Deinococcaceae</taxon>
        <taxon>Deinococcus</taxon>
    </lineage>
</organism>